<dbReference type="Pfam" id="PF06827">
    <property type="entry name" value="zf-FPG_IleRS"/>
    <property type="match status" value="1"/>
</dbReference>
<dbReference type="PROSITE" id="PS51068">
    <property type="entry name" value="FPG_CAT"/>
    <property type="match status" value="1"/>
</dbReference>
<feature type="binding site" evidence="15">
    <location>
        <position position="109"/>
    </location>
    <ligand>
        <name>DNA</name>
        <dbReference type="ChEBI" id="CHEBI:16991"/>
    </ligand>
</feature>
<evidence type="ECO:0000256" key="7">
    <source>
        <dbReference type="ARBA" id="ARBA00022801"/>
    </source>
</evidence>
<evidence type="ECO:0000259" key="16">
    <source>
        <dbReference type="PROSITE" id="PS51066"/>
    </source>
</evidence>
<dbReference type="Gene3D" id="3.20.190.10">
    <property type="entry name" value="MutM-like, N-terminal"/>
    <property type="match status" value="1"/>
</dbReference>
<evidence type="ECO:0000256" key="15">
    <source>
        <dbReference type="HAMAP-Rule" id="MF_00103"/>
    </source>
</evidence>
<feature type="binding site" evidence="15">
    <location>
        <position position="90"/>
    </location>
    <ligand>
        <name>DNA</name>
        <dbReference type="ChEBI" id="CHEBI:16991"/>
    </ligand>
</feature>
<dbReference type="GO" id="GO:0034039">
    <property type="term" value="F:8-oxo-7,8-dihydroguanine DNA N-glycosylase activity"/>
    <property type="evidence" value="ECO:0007669"/>
    <property type="project" value="TreeGrafter"/>
</dbReference>
<dbReference type="NCBIfam" id="NF002211">
    <property type="entry name" value="PRK01103.1"/>
    <property type="match status" value="1"/>
</dbReference>
<dbReference type="EC" id="3.2.2.23" evidence="15"/>
<evidence type="ECO:0000259" key="17">
    <source>
        <dbReference type="PROSITE" id="PS51068"/>
    </source>
</evidence>
<dbReference type="AlphaFoldDB" id="A0A1Y1Q709"/>
<dbReference type="SMART" id="SM00898">
    <property type="entry name" value="Fapy_DNA_glyco"/>
    <property type="match status" value="1"/>
</dbReference>
<comment type="catalytic activity">
    <reaction evidence="1 15">
        <text>Hydrolysis of DNA containing ring-opened 7-methylguanine residues, releasing 2,6-diamino-4-hydroxy-5-(N-methyl)formamidopyrimidine.</text>
        <dbReference type="EC" id="3.2.2.23"/>
    </reaction>
</comment>
<organism evidence="18 19">
    <name type="scientific">Thiothrix lacustris</name>
    <dbReference type="NCBI Taxonomy" id="525917"/>
    <lineage>
        <taxon>Bacteria</taxon>
        <taxon>Pseudomonadati</taxon>
        <taxon>Pseudomonadota</taxon>
        <taxon>Gammaproteobacteria</taxon>
        <taxon>Thiotrichales</taxon>
        <taxon>Thiotrichaceae</taxon>
        <taxon>Thiothrix</taxon>
    </lineage>
</organism>
<reference evidence="18 19" key="1">
    <citation type="submission" date="2017-01" db="EMBL/GenBank/DDBJ databases">
        <title>Novel large sulfur bacteria in the metagenomes of groundwater-fed chemosynthetic microbial mats in the Lake Huron basin.</title>
        <authorList>
            <person name="Sharrar A.M."/>
            <person name="Flood B.E."/>
            <person name="Bailey J.V."/>
            <person name="Jones D.S."/>
            <person name="Biddanda B."/>
            <person name="Ruberg S.A."/>
            <person name="Marcus D.N."/>
            <person name="Dick G.J."/>
        </authorList>
    </citation>
    <scope>NUCLEOTIDE SEQUENCE [LARGE SCALE GENOMIC DNA]</scope>
    <source>
        <strain evidence="18">A8</strain>
    </source>
</reference>
<evidence type="ECO:0000256" key="9">
    <source>
        <dbReference type="ARBA" id="ARBA00023125"/>
    </source>
</evidence>
<dbReference type="InterPro" id="IPR012319">
    <property type="entry name" value="FPG_cat"/>
</dbReference>
<comment type="subunit">
    <text evidence="3 15">Monomer.</text>
</comment>
<evidence type="ECO:0000256" key="2">
    <source>
        <dbReference type="ARBA" id="ARBA00009409"/>
    </source>
</evidence>
<dbReference type="SUPFAM" id="SSF46946">
    <property type="entry name" value="S13-like H2TH domain"/>
    <property type="match status" value="1"/>
</dbReference>
<gene>
    <name evidence="15" type="primary">mutM</name>
    <name evidence="15" type="synonym">fpg</name>
    <name evidence="18" type="ORF">BWK73_53685</name>
</gene>
<evidence type="ECO:0000256" key="3">
    <source>
        <dbReference type="ARBA" id="ARBA00011245"/>
    </source>
</evidence>
<keyword evidence="12 15" id="KW-0511">Multifunctional enzyme</keyword>
<evidence type="ECO:0000256" key="14">
    <source>
        <dbReference type="ARBA" id="ARBA00044632"/>
    </source>
</evidence>
<dbReference type="InterPro" id="IPR000214">
    <property type="entry name" value="Znf_DNA_glyclase/AP_lyase"/>
</dbReference>
<dbReference type="InterPro" id="IPR010979">
    <property type="entry name" value="Ribosomal_uS13-like_H2TH"/>
</dbReference>
<keyword evidence="8 15" id="KW-0862">Zinc</keyword>
<evidence type="ECO:0000256" key="12">
    <source>
        <dbReference type="ARBA" id="ARBA00023268"/>
    </source>
</evidence>
<comment type="similarity">
    <text evidence="2 15">Belongs to the FPG family.</text>
</comment>
<comment type="caution">
    <text evidence="18">The sequence shown here is derived from an EMBL/GenBank/DDBJ whole genome shotgun (WGS) entry which is preliminary data.</text>
</comment>
<evidence type="ECO:0000313" key="19">
    <source>
        <dbReference type="Proteomes" id="UP000192491"/>
    </source>
</evidence>
<dbReference type="FunFam" id="1.10.8.50:FF:000003">
    <property type="entry name" value="Formamidopyrimidine-DNA glycosylase"/>
    <property type="match status" value="1"/>
</dbReference>
<dbReference type="PANTHER" id="PTHR22993">
    <property type="entry name" value="FORMAMIDOPYRIMIDINE-DNA GLYCOSYLASE"/>
    <property type="match status" value="1"/>
</dbReference>
<dbReference type="PROSITE" id="PS51066">
    <property type="entry name" value="ZF_FPG_2"/>
    <property type="match status" value="1"/>
</dbReference>
<dbReference type="SMART" id="SM01232">
    <property type="entry name" value="H2TH"/>
    <property type="match status" value="1"/>
</dbReference>
<dbReference type="Proteomes" id="UP000192491">
    <property type="component" value="Unassembled WGS sequence"/>
</dbReference>
<evidence type="ECO:0000256" key="10">
    <source>
        <dbReference type="ARBA" id="ARBA00023204"/>
    </source>
</evidence>
<feature type="active site" description="Proton donor" evidence="15">
    <location>
        <position position="3"/>
    </location>
</feature>
<dbReference type="Gene3D" id="1.10.8.50">
    <property type="match status" value="1"/>
</dbReference>
<feature type="active site" description="Schiff-base intermediate with DNA" evidence="15">
    <location>
        <position position="2"/>
    </location>
</feature>
<comment type="catalytic activity">
    <reaction evidence="14 15">
        <text>2'-deoxyribonucleotide-(2'-deoxyribose 5'-phosphate)-2'-deoxyribonucleotide-DNA = a 3'-end 2'-deoxyribonucleotide-(2,3-dehydro-2,3-deoxyribose 5'-phosphate)-DNA + a 5'-end 5'-phospho-2'-deoxyribonucleoside-DNA + H(+)</text>
        <dbReference type="Rhea" id="RHEA:66592"/>
        <dbReference type="Rhea" id="RHEA-COMP:13180"/>
        <dbReference type="Rhea" id="RHEA-COMP:16897"/>
        <dbReference type="Rhea" id="RHEA-COMP:17067"/>
        <dbReference type="ChEBI" id="CHEBI:15378"/>
        <dbReference type="ChEBI" id="CHEBI:136412"/>
        <dbReference type="ChEBI" id="CHEBI:157695"/>
        <dbReference type="ChEBI" id="CHEBI:167181"/>
        <dbReference type="EC" id="4.2.99.18"/>
    </reaction>
</comment>
<dbReference type="InterPro" id="IPR020629">
    <property type="entry name" value="FPG_Glyclase"/>
</dbReference>
<dbReference type="HAMAP" id="MF_00103">
    <property type="entry name" value="Fapy_DNA_glycosyl"/>
    <property type="match status" value="1"/>
</dbReference>
<evidence type="ECO:0000256" key="6">
    <source>
        <dbReference type="ARBA" id="ARBA00022771"/>
    </source>
</evidence>
<evidence type="ECO:0000256" key="4">
    <source>
        <dbReference type="ARBA" id="ARBA00022723"/>
    </source>
</evidence>
<keyword evidence="6 15" id="KW-0863">Zinc-finger</keyword>
<keyword evidence="13 15" id="KW-0326">Glycosidase</keyword>
<proteinExistence type="inferred from homology"/>
<feature type="active site" description="Proton donor; for beta-elimination activity" evidence="15">
    <location>
        <position position="57"/>
    </location>
</feature>
<keyword evidence="5 15" id="KW-0227">DNA damage</keyword>
<dbReference type="Pfam" id="PF01149">
    <property type="entry name" value="Fapy_DNA_glyco"/>
    <property type="match status" value="1"/>
</dbReference>
<dbReference type="Pfam" id="PF06831">
    <property type="entry name" value="H2TH"/>
    <property type="match status" value="1"/>
</dbReference>
<feature type="domain" description="FPG-type" evidence="16">
    <location>
        <begin position="237"/>
        <end position="271"/>
    </location>
</feature>
<feature type="domain" description="Formamidopyrimidine-DNA glycosylase catalytic" evidence="17">
    <location>
        <begin position="2"/>
        <end position="112"/>
    </location>
</feature>
<comment type="cofactor">
    <cofactor evidence="15">
        <name>Zn(2+)</name>
        <dbReference type="ChEBI" id="CHEBI:29105"/>
    </cofactor>
    <text evidence="15">Binds 1 zinc ion per subunit.</text>
</comment>
<evidence type="ECO:0000256" key="5">
    <source>
        <dbReference type="ARBA" id="ARBA00022763"/>
    </source>
</evidence>
<dbReference type="EC" id="4.2.99.18" evidence="15"/>
<keyword evidence="11 15" id="KW-0456">Lyase</keyword>
<dbReference type="PANTHER" id="PTHR22993:SF9">
    <property type="entry name" value="FORMAMIDOPYRIMIDINE-DNA GLYCOSYLASE"/>
    <property type="match status" value="1"/>
</dbReference>
<keyword evidence="7 15" id="KW-0378">Hydrolase</keyword>
<sequence>MPELPEVETTRRGIEPWLQGHAVTQVIIRQPKLRWPVPESVGALQGQVVRELTRRGKYILLHTDVGVGLIHLGMSGSLRIVDTDLAPRKHDHFDLVLDSGKVVRYHDPRRFGAFLWVEGDPLQHAFLRDLGPEPLSDAFDGDYLFAQSRQRTVSVKVFIMNAHIVVGVGNIYANEALFSAGIDPRCAAGSISRERYVQLAQAIRQILTYAIECGGTTLRDFVREDGSPGYFKLELIKVYGRTGLACVSCQNPIIQITQGQRSTWFCPVCQI</sequence>
<dbReference type="SUPFAM" id="SSF81624">
    <property type="entry name" value="N-terminal domain of MutM-like DNA repair proteins"/>
    <property type="match status" value="1"/>
</dbReference>
<evidence type="ECO:0000256" key="11">
    <source>
        <dbReference type="ARBA" id="ARBA00023239"/>
    </source>
</evidence>
<dbReference type="FunFam" id="3.20.190.10:FF:000001">
    <property type="entry name" value="Formamidopyrimidine-DNA glycosylase"/>
    <property type="match status" value="1"/>
</dbReference>
<dbReference type="GO" id="GO:0006284">
    <property type="term" value="P:base-excision repair"/>
    <property type="evidence" value="ECO:0007669"/>
    <property type="project" value="InterPro"/>
</dbReference>
<dbReference type="InterPro" id="IPR010663">
    <property type="entry name" value="Znf_FPG/IleRS"/>
</dbReference>
<dbReference type="GO" id="GO:0140078">
    <property type="term" value="F:class I DNA-(apurinic or apyrimidinic site) endonuclease activity"/>
    <property type="evidence" value="ECO:0007669"/>
    <property type="project" value="UniProtKB-EC"/>
</dbReference>
<dbReference type="GO" id="GO:0003684">
    <property type="term" value="F:damaged DNA binding"/>
    <property type="evidence" value="ECO:0007669"/>
    <property type="project" value="InterPro"/>
</dbReference>
<feature type="binding site" evidence="15">
    <location>
        <position position="151"/>
    </location>
    <ligand>
        <name>DNA</name>
        <dbReference type="ChEBI" id="CHEBI:16991"/>
    </ligand>
</feature>
<evidence type="ECO:0000256" key="8">
    <source>
        <dbReference type="ARBA" id="ARBA00022833"/>
    </source>
</evidence>
<evidence type="ECO:0000313" key="18">
    <source>
        <dbReference type="EMBL" id="OQW97822.1"/>
    </source>
</evidence>
<keyword evidence="9 15" id="KW-0238">DNA-binding</keyword>
<dbReference type="InterPro" id="IPR015886">
    <property type="entry name" value="H2TH_FPG"/>
</dbReference>
<dbReference type="NCBIfam" id="TIGR00577">
    <property type="entry name" value="fpg"/>
    <property type="match status" value="1"/>
</dbReference>
<evidence type="ECO:0000256" key="1">
    <source>
        <dbReference type="ARBA" id="ARBA00001668"/>
    </source>
</evidence>
<protein>
    <recommendedName>
        <fullName evidence="15">Formamidopyrimidine-DNA glycosylase</fullName>
        <shortName evidence="15">Fapy-DNA glycosylase</shortName>
        <ecNumber evidence="15">3.2.2.23</ecNumber>
    </recommendedName>
    <alternativeName>
        <fullName evidence="15">DNA-(apurinic or apyrimidinic site) lyase MutM</fullName>
        <shortName evidence="15">AP lyase MutM</shortName>
        <ecNumber evidence="15">4.2.99.18</ecNumber>
    </alternativeName>
</protein>
<keyword evidence="10 15" id="KW-0234">DNA repair</keyword>
<comment type="function">
    <text evidence="15">Involved in base excision repair of DNA damaged by oxidation or by mutagenic agents. Acts as DNA glycosylase that recognizes and removes damaged bases. Has a preference for oxidized purines, such as 7,8-dihydro-8-oxoguanine (8-oxoG). Has AP (apurinic/apyrimidinic) lyase activity and introduces nicks in the DNA strand. Cleaves the DNA backbone by beta-delta elimination to generate a single-strand break at the site of the removed base with both 3'- and 5'-phosphates.</text>
</comment>
<feature type="active site" description="Proton donor; for delta-elimination activity" evidence="15">
    <location>
        <position position="261"/>
    </location>
</feature>
<evidence type="ECO:0000256" key="13">
    <source>
        <dbReference type="ARBA" id="ARBA00023295"/>
    </source>
</evidence>
<name>A0A1Y1Q709_9GAMM</name>
<dbReference type="CDD" id="cd08966">
    <property type="entry name" value="EcFpg-like_N"/>
    <property type="match status" value="1"/>
</dbReference>
<dbReference type="SUPFAM" id="SSF57716">
    <property type="entry name" value="Glucocorticoid receptor-like (DNA-binding domain)"/>
    <property type="match status" value="1"/>
</dbReference>
<dbReference type="GO" id="GO:0008270">
    <property type="term" value="F:zinc ion binding"/>
    <property type="evidence" value="ECO:0007669"/>
    <property type="project" value="UniProtKB-UniRule"/>
</dbReference>
<dbReference type="EMBL" id="MTEJ01000788">
    <property type="protein sequence ID" value="OQW97822.1"/>
    <property type="molecule type" value="Genomic_DNA"/>
</dbReference>
<dbReference type="InterPro" id="IPR035937">
    <property type="entry name" value="FPG_N"/>
</dbReference>
<accession>A0A1Y1Q709</accession>
<keyword evidence="4 15" id="KW-0479">Metal-binding</keyword>